<name>A0A196S932_BLAHN</name>
<protein>
    <submittedName>
        <fullName evidence="2">Uncharacterized protein</fullName>
    </submittedName>
</protein>
<evidence type="ECO:0000313" key="2">
    <source>
        <dbReference type="EMBL" id="OAO13533.1"/>
    </source>
</evidence>
<reference evidence="2 3" key="1">
    <citation type="submission" date="2016-05" db="EMBL/GenBank/DDBJ databases">
        <title>Nuclear genome of Blastocystis sp. subtype 1 NandII.</title>
        <authorList>
            <person name="Gentekaki E."/>
            <person name="Curtis B."/>
            <person name="Stairs C."/>
            <person name="Eme L."/>
            <person name="Herman E."/>
            <person name="Klimes V."/>
            <person name="Arias M.C."/>
            <person name="Elias M."/>
            <person name="Hilliou F."/>
            <person name="Klute M."/>
            <person name="Malik S.-B."/>
            <person name="Pightling A."/>
            <person name="Rachubinski R."/>
            <person name="Salas D."/>
            <person name="Schlacht A."/>
            <person name="Suga H."/>
            <person name="Archibald J."/>
            <person name="Ball S.G."/>
            <person name="Clark G."/>
            <person name="Dacks J."/>
            <person name="Van Der Giezen M."/>
            <person name="Tsaousis A."/>
            <person name="Roger A."/>
        </authorList>
    </citation>
    <scope>NUCLEOTIDE SEQUENCE [LARGE SCALE GENOMIC DNA]</scope>
    <source>
        <strain evidence="3">ATCC 50177 / NandII</strain>
    </source>
</reference>
<dbReference type="EMBL" id="LXWW01000374">
    <property type="protein sequence ID" value="OAO13533.1"/>
    <property type="molecule type" value="Genomic_DNA"/>
</dbReference>
<comment type="caution">
    <text evidence="2">The sequence shown here is derived from an EMBL/GenBank/DDBJ whole genome shotgun (WGS) entry which is preliminary data.</text>
</comment>
<organism evidence="2 3">
    <name type="scientific">Blastocystis sp. subtype 1 (strain ATCC 50177 / NandII)</name>
    <dbReference type="NCBI Taxonomy" id="478820"/>
    <lineage>
        <taxon>Eukaryota</taxon>
        <taxon>Sar</taxon>
        <taxon>Stramenopiles</taxon>
        <taxon>Bigyra</taxon>
        <taxon>Opalozoa</taxon>
        <taxon>Opalinata</taxon>
        <taxon>Blastocystidae</taxon>
        <taxon>Blastocystis</taxon>
    </lineage>
</organism>
<dbReference type="OrthoDB" id="212007at2759"/>
<dbReference type="AlphaFoldDB" id="A0A196S932"/>
<accession>A0A196S932</accession>
<feature type="region of interest" description="Disordered" evidence="1">
    <location>
        <begin position="1"/>
        <end position="42"/>
    </location>
</feature>
<feature type="compositionally biased region" description="Basic and acidic residues" evidence="1">
    <location>
        <begin position="10"/>
        <end position="23"/>
    </location>
</feature>
<evidence type="ECO:0000256" key="1">
    <source>
        <dbReference type="SAM" id="MobiDB-lite"/>
    </source>
</evidence>
<feature type="compositionally biased region" description="Basic and acidic residues" evidence="1">
    <location>
        <begin position="32"/>
        <end position="42"/>
    </location>
</feature>
<dbReference type="Proteomes" id="UP000078348">
    <property type="component" value="Unassembled WGS sequence"/>
</dbReference>
<evidence type="ECO:0000313" key="3">
    <source>
        <dbReference type="Proteomes" id="UP000078348"/>
    </source>
</evidence>
<proteinExistence type="predicted"/>
<gene>
    <name evidence="2" type="ORF">AV274_4800</name>
</gene>
<keyword evidence="3" id="KW-1185">Reference proteome</keyword>
<sequence length="101" mass="12051">MSFLKTAFQSREEETRMNQEKTHTVFQTHGEQSARLHSEWDRSKKPTNFWKCKENRMMYERKVAMPNYYTMGYDVETGEKIKANCVESVALYIAKKRAARM</sequence>